<protein>
    <submittedName>
        <fullName evidence="1">Uncharacterized protein</fullName>
    </submittedName>
</protein>
<dbReference type="SUPFAM" id="SSF47598">
    <property type="entry name" value="Ribbon-helix-helix"/>
    <property type="match status" value="1"/>
</dbReference>
<dbReference type="AlphaFoldDB" id="A0A2U3QLB5"/>
<evidence type="ECO:0000313" key="1">
    <source>
        <dbReference type="EMBL" id="SPQ02191.1"/>
    </source>
</evidence>
<dbReference type="Proteomes" id="UP000245125">
    <property type="component" value="Unassembled WGS sequence"/>
</dbReference>
<accession>A0A2U3QLB5</accession>
<evidence type="ECO:0000313" key="2">
    <source>
        <dbReference type="Proteomes" id="UP000245125"/>
    </source>
</evidence>
<dbReference type="GO" id="GO:0006355">
    <property type="term" value="P:regulation of DNA-templated transcription"/>
    <property type="evidence" value="ECO:0007669"/>
    <property type="project" value="InterPro"/>
</dbReference>
<organism evidence="1 2">
    <name type="scientific">Candidatus Sulfobium mesophilum</name>
    <dbReference type="NCBI Taxonomy" id="2016548"/>
    <lineage>
        <taxon>Bacteria</taxon>
        <taxon>Pseudomonadati</taxon>
        <taxon>Nitrospirota</taxon>
        <taxon>Nitrospiria</taxon>
        <taxon>Nitrospirales</taxon>
        <taxon>Nitrospiraceae</taxon>
        <taxon>Candidatus Sulfobium</taxon>
    </lineage>
</organism>
<gene>
    <name evidence="1" type="ORF">NBG4_980007</name>
</gene>
<reference evidence="2" key="1">
    <citation type="submission" date="2018-03" db="EMBL/GenBank/DDBJ databases">
        <authorList>
            <person name="Zecchin S."/>
        </authorList>
    </citation>
    <scope>NUCLEOTIDE SEQUENCE [LARGE SCALE GENOMIC DNA]</scope>
</reference>
<name>A0A2U3QLB5_9BACT</name>
<dbReference type="InterPro" id="IPR010985">
    <property type="entry name" value="Ribbon_hlx_hlx"/>
</dbReference>
<sequence length="68" mass="7935">MPKKKTTAVTSEPRWMTECDVIRYTLRMPDDLKEQIKKEALEKGMDTSTYICGLLTGDIKRKKSRKQN</sequence>
<proteinExistence type="predicted"/>
<dbReference type="EMBL" id="OUUY01000150">
    <property type="protein sequence ID" value="SPQ02191.1"/>
    <property type="molecule type" value="Genomic_DNA"/>
</dbReference>
<keyword evidence="2" id="KW-1185">Reference proteome</keyword>